<evidence type="ECO:0000313" key="3">
    <source>
        <dbReference type="Proteomes" id="UP000095488"/>
    </source>
</evidence>
<dbReference type="Proteomes" id="UP000095488">
    <property type="component" value="Unassembled WGS sequence"/>
</dbReference>
<sequence>MFRKVGIMALYAISDLHLALSTDKPMDIFGEKWIGHDEKIRKNWIEKIKDTDTVLIAGDISWSMKHDDSKKDLDWVDDLPGKKIISKGNHDYWWCSISKLNAMYKNTKFIQNNFFTYKDYAICGTRGWICKGSERFSGKDEKIYLREEIRLRLSLEEAKRAGYEKIICMLHYPPTNEKLENSVFTSILEEFKVEKVVYGHLHGNILKDRMLEGNHNGVEYILTSCDYIDFNPIKILD</sequence>
<dbReference type="InterPro" id="IPR029052">
    <property type="entry name" value="Metallo-depent_PP-like"/>
</dbReference>
<accession>A0ABM9UP59</accession>
<name>A0ABM9UP59_SARVE</name>
<organism evidence="2 3">
    <name type="scientific">Sarcina ventriculi</name>
    <name type="common">Clostridium ventriculi</name>
    <dbReference type="NCBI Taxonomy" id="1267"/>
    <lineage>
        <taxon>Bacteria</taxon>
        <taxon>Bacillati</taxon>
        <taxon>Bacillota</taxon>
        <taxon>Clostridia</taxon>
        <taxon>Eubacteriales</taxon>
        <taxon>Clostridiaceae</taxon>
        <taxon>Sarcina</taxon>
    </lineage>
</organism>
<dbReference type="InterPro" id="IPR004843">
    <property type="entry name" value="Calcineurin-like_PHP"/>
</dbReference>
<dbReference type="Gene3D" id="3.60.21.10">
    <property type="match status" value="1"/>
</dbReference>
<keyword evidence="3" id="KW-1185">Reference proteome</keyword>
<evidence type="ECO:0000313" key="2">
    <source>
        <dbReference type="EMBL" id="CUN75553.1"/>
    </source>
</evidence>
<reference evidence="2 3" key="1">
    <citation type="submission" date="2015-09" db="EMBL/GenBank/DDBJ databases">
        <authorList>
            <consortium name="Pathogen Informatics"/>
        </authorList>
    </citation>
    <scope>NUCLEOTIDE SEQUENCE [LARGE SCALE GENOMIC DNA]</scope>
    <source>
        <strain evidence="2 3">2789STDY5834858</strain>
    </source>
</reference>
<feature type="domain" description="Calcineurin-like phosphoesterase" evidence="1">
    <location>
        <begin position="10"/>
        <end position="203"/>
    </location>
</feature>
<gene>
    <name evidence="2" type="ORF">ERS852473_01001</name>
</gene>
<dbReference type="InterPro" id="IPR014578">
    <property type="entry name" value="Pesterase_CT488"/>
</dbReference>
<dbReference type="EMBL" id="CYZR01000003">
    <property type="protein sequence ID" value="CUN75553.1"/>
    <property type="molecule type" value="Genomic_DNA"/>
</dbReference>
<dbReference type="PIRSF" id="PIRSF033094">
    <property type="entry name" value="Pesterase_CT488"/>
    <property type="match status" value="1"/>
</dbReference>
<dbReference type="SUPFAM" id="SSF56300">
    <property type="entry name" value="Metallo-dependent phosphatases"/>
    <property type="match status" value="1"/>
</dbReference>
<dbReference type="Pfam" id="PF00149">
    <property type="entry name" value="Metallophos"/>
    <property type="match status" value="1"/>
</dbReference>
<evidence type="ECO:0000259" key="1">
    <source>
        <dbReference type="Pfam" id="PF00149"/>
    </source>
</evidence>
<protein>
    <submittedName>
        <fullName evidence="2">Predicted phosphoesterase or phosphohydrolase</fullName>
    </submittedName>
</protein>
<proteinExistence type="predicted"/>
<dbReference type="PANTHER" id="PTHR31302:SF22">
    <property type="entry name" value="PHOSPHOESTERASE"/>
    <property type="match status" value="1"/>
</dbReference>
<dbReference type="InterPro" id="IPR051158">
    <property type="entry name" value="Metallophosphoesterase_sf"/>
</dbReference>
<comment type="caution">
    <text evidence="2">The sequence shown here is derived from an EMBL/GenBank/DDBJ whole genome shotgun (WGS) entry which is preliminary data.</text>
</comment>
<dbReference type="PANTHER" id="PTHR31302">
    <property type="entry name" value="TRANSMEMBRANE PROTEIN WITH METALLOPHOSPHOESTERASE DOMAIN-RELATED"/>
    <property type="match status" value="1"/>
</dbReference>